<evidence type="ECO:0000313" key="2">
    <source>
        <dbReference type="Proteomes" id="UP000198883"/>
    </source>
</evidence>
<evidence type="ECO:0008006" key="3">
    <source>
        <dbReference type="Google" id="ProtNLM"/>
    </source>
</evidence>
<dbReference type="SUPFAM" id="SSF69279">
    <property type="entry name" value="Phage tail proteins"/>
    <property type="match status" value="1"/>
</dbReference>
<dbReference type="STRING" id="97481.SAMN05444853_11460"/>
<reference evidence="2" key="1">
    <citation type="submission" date="2016-10" db="EMBL/GenBank/DDBJ databases">
        <authorList>
            <person name="Varghese N."/>
            <person name="Submissions S."/>
        </authorList>
    </citation>
    <scope>NUCLEOTIDE SEQUENCE [LARGE SCALE GENOMIC DNA]</scope>
    <source>
        <strain evidence="2">DSM 24204</strain>
    </source>
</reference>
<sequence length="288" mass="32468">MKAKFKRVYKLKVGKANGKGIEIAPPFHIEFDVSKDTDEKPNVHSVRIYNLKKETMDQLSKPDQFCVLYAGYEFEDGAILLAAGNIEETYIKRTEKDVIFNIDFLDGWVAIRDTAVSLGYANGISAKAIIKEIANQMGLSLMMNENLPDRVWRHGFSFYGAAHQALHKVVRGAGLEWSIQNNTLQIIKEGSTTSRKAVVFNSESGMLGSPERIRISAKEKKNKNQKKGGRQEKNGWKIRSLLTPQVNAGDRIKIESKDVSGFFRVDNVKHSGNFSGNRWETIMEVRDV</sequence>
<dbReference type="Proteomes" id="UP000198883">
    <property type="component" value="Unassembled WGS sequence"/>
</dbReference>
<dbReference type="OrthoDB" id="2087522at2"/>
<gene>
    <name evidence="1" type="ORF">SAMN05444853_11460</name>
</gene>
<protein>
    <recommendedName>
        <fullName evidence="3">Phage protein D</fullName>
    </recommendedName>
</protein>
<dbReference type="GeneID" id="83545286"/>
<dbReference type="AlphaFoldDB" id="A0A1H7XVQ6"/>
<name>A0A1H7XVQ6_9PAST</name>
<accession>A0A1H7XVQ6</accession>
<dbReference type="RefSeq" id="WP_090922100.1">
    <property type="nucleotide sequence ID" value="NZ_CP016180.1"/>
</dbReference>
<dbReference type="EMBL" id="FOBN01000014">
    <property type="protein sequence ID" value="SEM37724.1"/>
    <property type="molecule type" value="Genomic_DNA"/>
</dbReference>
<proteinExistence type="predicted"/>
<organism evidence="1 2">
    <name type="scientific">Phocoenobacter skyensis</name>
    <dbReference type="NCBI Taxonomy" id="97481"/>
    <lineage>
        <taxon>Bacteria</taxon>
        <taxon>Pseudomonadati</taxon>
        <taxon>Pseudomonadota</taxon>
        <taxon>Gammaproteobacteria</taxon>
        <taxon>Pasteurellales</taxon>
        <taxon>Pasteurellaceae</taxon>
        <taxon>Phocoenobacter</taxon>
    </lineage>
</organism>
<evidence type="ECO:0000313" key="1">
    <source>
        <dbReference type="EMBL" id="SEM37724.1"/>
    </source>
</evidence>
<dbReference type="NCBIfam" id="NF047561">
    <property type="entry name" value="orf58_phage_fam"/>
    <property type="match status" value="1"/>
</dbReference>